<organism evidence="2 3">
    <name type="scientific">Nocardioides mangrovi</name>
    <dbReference type="NCBI Taxonomy" id="2874580"/>
    <lineage>
        <taxon>Bacteria</taxon>
        <taxon>Bacillati</taxon>
        <taxon>Actinomycetota</taxon>
        <taxon>Actinomycetes</taxon>
        <taxon>Propionibacteriales</taxon>
        <taxon>Nocardioidaceae</taxon>
        <taxon>Nocardioides</taxon>
    </lineage>
</organism>
<sequence length="69" mass="6877">MFWLVAGAVALVLFALAWWTSGRARKGVDGNSLRRNRGAIDGNINGVHDPGRSGPGGIGLGGGGGGAGF</sequence>
<evidence type="ECO:0000256" key="1">
    <source>
        <dbReference type="SAM" id="MobiDB-lite"/>
    </source>
</evidence>
<dbReference type="Proteomes" id="UP000780875">
    <property type="component" value="Unassembled WGS sequence"/>
</dbReference>
<dbReference type="EMBL" id="JAIQZJ010000002">
    <property type="protein sequence ID" value="MBZ5737584.1"/>
    <property type="molecule type" value="Genomic_DNA"/>
</dbReference>
<name>A0ABS7U9D0_9ACTN</name>
<evidence type="ECO:0000313" key="3">
    <source>
        <dbReference type="Proteomes" id="UP000780875"/>
    </source>
</evidence>
<keyword evidence="3" id="KW-1185">Reference proteome</keyword>
<dbReference type="RefSeq" id="WP_224121961.1">
    <property type="nucleotide sequence ID" value="NZ_JAIQZJ010000002.1"/>
</dbReference>
<feature type="region of interest" description="Disordered" evidence="1">
    <location>
        <begin position="43"/>
        <end position="69"/>
    </location>
</feature>
<evidence type="ECO:0000313" key="2">
    <source>
        <dbReference type="EMBL" id="MBZ5737584.1"/>
    </source>
</evidence>
<proteinExistence type="predicted"/>
<protein>
    <submittedName>
        <fullName evidence="2">Uncharacterized protein</fullName>
    </submittedName>
</protein>
<gene>
    <name evidence="2" type="ORF">K8U61_05370</name>
</gene>
<reference evidence="2 3" key="1">
    <citation type="submission" date="2021-09" db="EMBL/GenBank/DDBJ databases">
        <title>Whole genome sequence of Nocardioides sp. GBK3QG-3.</title>
        <authorList>
            <person name="Tuo L."/>
        </authorList>
    </citation>
    <scope>NUCLEOTIDE SEQUENCE [LARGE SCALE GENOMIC DNA]</scope>
    <source>
        <strain evidence="2 3">GBK3QG-3</strain>
    </source>
</reference>
<comment type="caution">
    <text evidence="2">The sequence shown here is derived from an EMBL/GenBank/DDBJ whole genome shotgun (WGS) entry which is preliminary data.</text>
</comment>
<feature type="compositionally biased region" description="Gly residues" evidence="1">
    <location>
        <begin position="53"/>
        <end position="69"/>
    </location>
</feature>
<accession>A0ABS7U9D0</accession>